<sequence>MLGREPAAWLTLVAVLVKLAAAFGWDASPETQANVNAVAAAAMGLLIAVLVHDGLGAAIIGVAQGALALAIGYGLDWSTDRQAVVMAAITIAIGMWDRTQVTAKVPKKPVLPTV</sequence>
<reference evidence="2 3" key="1">
    <citation type="submission" date="2015-05" db="EMBL/GenBank/DDBJ databases">
        <title>Draft Genome assembly of Streptomyces showdoensis.</title>
        <authorList>
            <person name="Thapa K.K."/>
            <person name="Metsa-Ketela M."/>
        </authorList>
    </citation>
    <scope>NUCLEOTIDE SEQUENCE [LARGE SCALE GENOMIC DNA]</scope>
    <source>
        <strain evidence="2 3">ATCC 15227</strain>
    </source>
</reference>
<organism evidence="2 3">
    <name type="scientific">Streptomyces showdoensis</name>
    <dbReference type="NCBI Taxonomy" id="68268"/>
    <lineage>
        <taxon>Bacteria</taxon>
        <taxon>Bacillati</taxon>
        <taxon>Actinomycetota</taxon>
        <taxon>Actinomycetes</taxon>
        <taxon>Kitasatosporales</taxon>
        <taxon>Streptomycetaceae</taxon>
        <taxon>Streptomyces</taxon>
    </lineage>
</organism>
<dbReference type="Proteomes" id="UP000265325">
    <property type="component" value="Unassembled WGS sequence"/>
</dbReference>
<accession>A0A2P2GKU7</accession>
<evidence type="ECO:0000313" key="3">
    <source>
        <dbReference type="Proteomes" id="UP000265325"/>
    </source>
</evidence>
<comment type="caution">
    <text evidence="2">The sequence shown here is derived from an EMBL/GenBank/DDBJ whole genome shotgun (WGS) entry which is preliminary data.</text>
</comment>
<dbReference type="EMBL" id="LAQS01000030">
    <property type="protein sequence ID" value="KKZ72143.1"/>
    <property type="molecule type" value="Genomic_DNA"/>
</dbReference>
<evidence type="ECO:0000256" key="1">
    <source>
        <dbReference type="SAM" id="Phobius"/>
    </source>
</evidence>
<gene>
    <name evidence="2" type="ORF">VO63_20045</name>
</gene>
<name>A0A2P2GKU7_STREW</name>
<feature type="transmembrane region" description="Helical" evidence="1">
    <location>
        <begin position="32"/>
        <end position="51"/>
    </location>
</feature>
<keyword evidence="1" id="KW-0472">Membrane</keyword>
<dbReference type="AlphaFoldDB" id="A0A2P2GKU7"/>
<keyword evidence="3" id="KW-1185">Reference proteome</keyword>
<protein>
    <submittedName>
        <fullName evidence="2">Uncharacterized protein</fullName>
    </submittedName>
</protein>
<evidence type="ECO:0000313" key="2">
    <source>
        <dbReference type="EMBL" id="KKZ72143.1"/>
    </source>
</evidence>
<keyword evidence="1" id="KW-0812">Transmembrane</keyword>
<proteinExistence type="predicted"/>
<keyword evidence="1" id="KW-1133">Transmembrane helix</keyword>